<dbReference type="PANTHER" id="PTHR35176">
    <property type="entry name" value="HEME OXYGENASE HI_0854-RELATED"/>
    <property type="match status" value="1"/>
</dbReference>
<evidence type="ECO:0000313" key="3">
    <source>
        <dbReference type="Proteomes" id="UP000434580"/>
    </source>
</evidence>
<dbReference type="GO" id="GO:0070967">
    <property type="term" value="F:coenzyme F420 binding"/>
    <property type="evidence" value="ECO:0007669"/>
    <property type="project" value="TreeGrafter"/>
</dbReference>
<dbReference type="InterPro" id="IPR052019">
    <property type="entry name" value="F420H2_bilvrd_red/Heme_oxyg"/>
</dbReference>
<dbReference type="GO" id="GO:0005829">
    <property type="term" value="C:cytosol"/>
    <property type="evidence" value="ECO:0007669"/>
    <property type="project" value="TreeGrafter"/>
</dbReference>
<organism evidence="2 3">
    <name type="scientific">BD1-7 clade bacterium</name>
    <dbReference type="NCBI Taxonomy" id="2029982"/>
    <lineage>
        <taxon>Bacteria</taxon>
        <taxon>Pseudomonadati</taxon>
        <taxon>Pseudomonadota</taxon>
        <taxon>Gammaproteobacteria</taxon>
        <taxon>Cellvibrionales</taxon>
        <taxon>Spongiibacteraceae</taxon>
        <taxon>BD1-7 clade</taxon>
    </lineage>
</organism>
<proteinExistence type="predicted"/>
<evidence type="ECO:0000256" key="1">
    <source>
        <dbReference type="ARBA" id="ARBA00023002"/>
    </source>
</evidence>
<dbReference type="InterPro" id="IPR019965">
    <property type="entry name" value="PPOX_F420-dep_Rv2061_put"/>
</dbReference>
<evidence type="ECO:0008006" key="4">
    <source>
        <dbReference type="Google" id="ProtNLM"/>
    </source>
</evidence>
<dbReference type="SUPFAM" id="SSF50475">
    <property type="entry name" value="FMN-binding split barrel"/>
    <property type="match status" value="1"/>
</dbReference>
<evidence type="ECO:0000313" key="2">
    <source>
        <dbReference type="EMBL" id="CAA0119077.1"/>
    </source>
</evidence>
<dbReference type="OrthoDB" id="5738083at2"/>
<dbReference type="EMBL" id="CACSII010000020">
    <property type="protein sequence ID" value="CAA0119077.1"/>
    <property type="molecule type" value="Genomic_DNA"/>
</dbReference>
<protein>
    <recommendedName>
        <fullName evidence="4">Pyridoxamine 5'-phosphate oxidase putative domain-containing protein</fullName>
    </recommendedName>
</protein>
<accession>A0A5S9QJN5</accession>
<dbReference type="InterPro" id="IPR012349">
    <property type="entry name" value="Split_barrel_FMN-bd"/>
</dbReference>
<dbReference type="Gene3D" id="2.30.110.10">
    <property type="entry name" value="Electron Transport, Fmn-binding Protein, Chain A"/>
    <property type="match status" value="1"/>
</dbReference>
<name>A0A5S9QJN5_9GAMM</name>
<dbReference type="NCBIfam" id="TIGR03666">
    <property type="entry name" value="Rv2061_F420"/>
    <property type="match status" value="1"/>
</dbReference>
<reference evidence="2 3" key="1">
    <citation type="submission" date="2019-11" db="EMBL/GenBank/DDBJ databases">
        <authorList>
            <person name="Holert J."/>
        </authorList>
    </citation>
    <scope>NUCLEOTIDE SEQUENCE [LARGE SCALE GENOMIC DNA]</scope>
    <source>
        <strain evidence="2">BC5_2</strain>
    </source>
</reference>
<dbReference type="GO" id="GO:0016627">
    <property type="term" value="F:oxidoreductase activity, acting on the CH-CH group of donors"/>
    <property type="evidence" value="ECO:0007669"/>
    <property type="project" value="TreeGrafter"/>
</dbReference>
<dbReference type="Proteomes" id="UP000434580">
    <property type="component" value="Unassembled WGS sequence"/>
</dbReference>
<dbReference type="PANTHER" id="PTHR35176:SF11">
    <property type="entry name" value="PYRIDOXAMINE 5'-PHOSPHATE OXIDASE FAMILY PROTEIN"/>
    <property type="match status" value="1"/>
</dbReference>
<keyword evidence="1" id="KW-0560">Oxidoreductase</keyword>
<gene>
    <name evidence="2" type="ORF">DPBNPPHM_02397</name>
</gene>
<sequence>MDQWNNTEYLSLSTRKKDGSHVNTPVWYAHEDNTFYCFSAGNAGKVKRIRNFTDVKICPCTVTGKITGEWERAEAEILTRDEIHLAHRALKRQYGWKMALMDVLSTFGNKKAKRAYLRIRPTQ</sequence>
<dbReference type="AlphaFoldDB" id="A0A5S9QJN5"/>